<reference evidence="3" key="1">
    <citation type="submission" date="2016-11" db="EMBL/GenBank/DDBJ databases">
        <authorList>
            <person name="Varghese N."/>
            <person name="Submissions S."/>
        </authorList>
    </citation>
    <scope>NUCLEOTIDE SEQUENCE [LARGE SCALE GENOMIC DNA]</scope>
    <source>
        <strain evidence="3">DSM 16478</strain>
    </source>
</reference>
<evidence type="ECO:0000259" key="1">
    <source>
        <dbReference type="Pfam" id="PF14300"/>
    </source>
</evidence>
<dbReference type="InterPro" id="IPR025402">
    <property type="entry name" value="DMP19_C"/>
</dbReference>
<dbReference type="PROSITE" id="PS51257">
    <property type="entry name" value="PROKAR_LIPOPROTEIN"/>
    <property type="match status" value="1"/>
</dbReference>
<dbReference type="Pfam" id="PF14300">
    <property type="entry name" value="DMP19"/>
    <property type="match status" value="1"/>
</dbReference>
<dbReference type="RefSeq" id="WP_244534003.1">
    <property type="nucleotide sequence ID" value="NZ_FQZX01000001.1"/>
</dbReference>
<dbReference type="Proteomes" id="UP000184314">
    <property type="component" value="Unassembled WGS sequence"/>
</dbReference>
<proteinExistence type="predicted"/>
<dbReference type="STRING" id="228958.SAMN04488007_0911"/>
<evidence type="ECO:0000313" key="3">
    <source>
        <dbReference type="Proteomes" id="UP000184314"/>
    </source>
</evidence>
<name>A0A1M6KTU7_9FLAO</name>
<feature type="domain" description="DNA mimic protein DMP19 C-terminal" evidence="1">
    <location>
        <begin position="89"/>
        <end position="195"/>
    </location>
</feature>
<evidence type="ECO:0000313" key="2">
    <source>
        <dbReference type="EMBL" id="SHJ62329.1"/>
    </source>
</evidence>
<gene>
    <name evidence="2" type="ORF">SAMN04488007_0911</name>
</gene>
<dbReference type="AlphaFoldDB" id="A0A1M6KTU7"/>
<organism evidence="2 3">
    <name type="scientific">Maribacter aquivivus</name>
    <dbReference type="NCBI Taxonomy" id="228958"/>
    <lineage>
        <taxon>Bacteria</taxon>
        <taxon>Pseudomonadati</taxon>
        <taxon>Bacteroidota</taxon>
        <taxon>Flavobacteriia</taxon>
        <taxon>Flavobacteriales</taxon>
        <taxon>Flavobacteriaceae</taxon>
        <taxon>Maribacter</taxon>
    </lineage>
</organism>
<sequence>MRIYRTLLILLLTVGCADKNNKVNTTEKTNQDATRLSWMTDEMVEEIKIRDEIVKNEDFESLFSLHDDGDFSIVLHEILVNRYDKNPNDLSQVQLNLFLCMHMENAGQSDTILTFLQEWFPQYNEQVIISLREIGAFKSSSIIKQAVELLPKDGSWFFKSSNESSEKVMMELGRNFSSYPDGPMSILYYKYANKHRNEVVK</sequence>
<accession>A0A1M6KTU7</accession>
<dbReference type="EMBL" id="FQZX01000001">
    <property type="protein sequence ID" value="SHJ62329.1"/>
    <property type="molecule type" value="Genomic_DNA"/>
</dbReference>
<protein>
    <recommendedName>
        <fullName evidence="1">DNA mimic protein DMP19 C-terminal domain-containing protein</fullName>
    </recommendedName>
</protein>
<keyword evidence="3" id="KW-1185">Reference proteome</keyword>